<dbReference type="PATRIC" id="fig|1299334.3.peg.8966"/>
<dbReference type="AlphaFoldDB" id="X7Z3N9"/>
<dbReference type="GO" id="GO:0008976">
    <property type="term" value="F:polyphosphate kinase activity"/>
    <property type="evidence" value="ECO:0007669"/>
    <property type="project" value="InterPro"/>
</dbReference>
<sequence>MTPLAVDPAHPFPFVSGLSLNLAVTVKRPEDGGTHFARVKVPNNVDRFVELAGRAARTERRSCGSCRWRS</sequence>
<dbReference type="Gene3D" id="3.30.1840.10">
    <property type="entry name" value="Polyphosphate kinase middle domain"/>
    <property type="match status" value="1"/>
</dbReference>
<evidence type="ECO:0000313" key="2">
    <source>
        <dbReference type="EMBL" id="EUA14087.1"/>
    </source>
</evidence>
<evidence type="ECO:0000259" key="1">
    <source>
        <dbReference type="Pfam" id="PF02503"/>
    </source>
</evidence>
<keyword evidence="2" id="KW-0418">Kinase</keyword>
<dbReference type="SUPFAM" id="SSF143724">
    <property type="entry name" value="PHP14-like"/>
    <property type="match status" value="1"/>
</dbReference>
<proteinExistence type="predicted"/>
<dbReference type="GO" id="GO:0006799">
    <property type="term" value="P:polyphosphate biosynthetic process"/>
    <property type="evidence" value="ECO:0007669"/>
    <property type="project" value="InterPro"/>
</dbReference>
<dbReference type="InterPro" id="IPR003414">
    <property type="entry name" value="PP_kinase"/>
</dbReference>
<gene>
    <name evidence="2" type="ORF">I553_7209</name>
</gene>
<reference evidence="2" key="1">
    <citation type="submission" date="2014-01" db="EMBL/GenBank/DDBJ databases">
        <authorList>
            <person name="Brown-Elliot B."/>
            <person name="Wallace R."/>
            <person name="Lenaerts A."/>
            <person name="Ordway D."/>
            <person name="DeGroote M.A."/>
            <person name="Parker T."/>
            <person name="Sizemore C."/>
            <person name="Tallon L.J."/>
            <person name="Sadzewicz L.K."/>
            <person name="Sengamalay N."/>
            <person name="Fraser C.M."/>
            <person name="Hine E."/>
            <person name="Shefchek K.A."/>
            <person name="Das S.P."/>
            <person name="Tettelin H."/>
        </authorList>
    </citation>
    <scope>NUCLEOTIDE SEQUENCE [LARGE SCALE GENOMIC DNA]</scope>
    <source>
        <strain evidence="2">4042</strain>
    </source>
</reference>
<accession>X7Z3N9</accession>
<feature type="domain" description="Polyphosphate kinase middle" evidence="1">
    <location>
        <begin position="1"/>
        <end position="54"/>
    </location>
</feature>
<dbReference type="GO" id="GO:0009358">
    <property type="term" value="C:polyphosphate kinase complex"/>
    <property type="evidence" value="ECO:0007669"/>
    <property type="project" value="InterPro"/>
</dbReference>
<dbReference type="InterPro" id="IPR024953">
    <property type="entry name" value="PP_kinase_middle"/>
</dbReference>
<dbReference type="PANTHER" id="PTHR30218">
    <property type="entry name" value="POLYPHOSPHATE KINASE"/>
    <property type="match status" value="1"/>
</dbReference>
<keyword evidence="2" id="KW-0808">Transferase</keyword>
<dbReference type="PANTHER" id="PTHR30218:SF0">
    <property type="entry name" value="POLYPHOSPHATE KINASE"/>
    <property type="match status" value="1"/>
</dbReference>
<dbReference type="EMBL" id="JAOB01000081">
    <property type="protein sequence ID" value="EUA14087.1"/>
    <property type="molecule type" value="Genomic_DNA"/>
</dbReference>
<name>X7Z3N9_MYCXE</name>
<protein>
    <submittedName>
        <fullName evidence="2">Polyphosphate kinase middle domain protein</fullName>
    </submittedName>
</protein>
<dbReference type="Pfam" id="PF02503">
    <property type="entry name" value="PP_kinase"/>
    <property type="match status" value="1"/>
</dbReference>
<organism evidence="2">
    <name type="scientific">Mycobacterium xenopi 4042</name>
    <dbReference type="NCBI Taxonomy" id="1299334"/>
    <lineage>
        <taxon>Bacteria</taxon>
        <taxon>Bacillati</taxon>
        <taxon>Actinomycetota</taxon>
        <taxon>Actinomycetes</taxon>
        <taxon>Mycobacteriales</taxon>
        <taxon>Mycobacteriaceae</taxon>
        <taxon>Mycobacterium</taxon>
    </lineage>
</organism>
<dbReference type="InterPro" id="IPR036830">
    <property type="entry name" value="PP_kinase_middle_dom_sf"/>
</dbReference>
<comment type="caution">
    <text evidence="2">The sequence shown here is derived from an EMBL/GenBank/DDBJ whole genome shotgun (WGS) entry which is preliminary data.</text>
</comment>